<reference evidence="1 2" key="1">
    <citation type="submission" date="2020-06" db="EMBL/GenBank/DDBJ databases">
        <title>Draft genome sequence of Candidatus Phytoplasma pruni (X-disease group, subgroup 16SrIII-B) strain ChTDIII from Argentina.</title>
        <authorList>
            <person name="Fernandez F.D."/>
            <person name="Zuebert C."/>
            <person name="Huettel B."/>
            <person name="Kube M."/>
            <person name="Conci L.R."/>
        </authorList>
    </citation>
    <scope>NUCLEOTIDE SEQUENCE [LARGE SCALE GENOMIC DNA]</scope>
    <source>
        <strain evidence="1 2">ChTDIII</strain>
    </source>
</reference>
<dbReference type="EMBL" id="JABUOH010000049">
    <property type="protein sequence ID" value="NWN45880.1"/>
    <property type="molecule type" value="Genomic_DNA"/>
</dbReference>
<comment type="caution">
    <text evidence="1">The sequence shown here is derived from an EMBL/GenBank/DDBJ whole genome shotgun (WGS) entry which is preliminary data.</text>
</comment>
<dbReference type="Proteomes" id="UP000568109">
    <property type="component" value="Unassembled WGS sequence"/>
</dbReference>
<dbReference type="AlphaFoldDB" id="A0A851HGY6"/>
<evidence type="ECO:0000313" key="2">
    <source>
        <dbReference type="Proteomes" id="UP000568109"/>
    </source>
</evidence>
<evidence type="ECO:0008006" key="3">
    <source>
        <dbReference type="Google" id="ProtNLM"/>
    </source>
</evidence>
<accession>A0A851HGY6</accession>
<protein>
    <recommendedName>
        <fullName evidence="3">DUF2963 domain-containing protein</fullName>
    </recommendedName>
</protein>
<evidence type="ECO:0000313" key="1">
    <source>
        <dbReference type="EMBL" id="NWN45880.1"/>
    </source>
</evidence>
<gene>
    <name evidence="1" type="ORF">HR065_02170</name>
</gene>
<name>A0A851HGY6_9MOLU</name>
<organism evidence="1 2">
    <name type="scientific">Candidatus Phytoplasma pruni</name>
    <dbReference type="NCBI Taxonomy" id="479893"/>
    <lineage>
        <taxon>Bacteria</taxon>
        <taxon>Bacillati</taxon>
        <taxon>Mycoplasmatota</taxon>
        <taxon>Mollicutes</taxon>
        <taxon>Acholeplasmatales</taxon>
        <taxon>Acholeplasmataceae</taxon>
        <taxon>Candidatus Phytoplasma</taxon>
        <taxon>16SrIII (X-disease group)</taxon>
    </lineage>
</organism>
<sequence>MTKELKYPPTSNIDGVIEHYASYNQTTGRKIKEKLYNDGCYVGEIHYHDNGNRTRELVFPMSSEDYDEERIYDPQTNIHLKSIIYYDYDNKKIRAEVIYQQLPYEIQRLKQTNYREKEQTRASVWEYTTIHDADYQDWGKLKKETNYYINGEDISSILEYDYEFNEKQKIYYNPDGSIKEIIPYQDGKPIIPDGEQITYYDTNHTQIHQICEYKNQRLITKTIYLPDGTLHTKLHLKSNPYSNIDILDPTNKKIGYLIPETPNADK</sequence>
<keyword evidence="2" id="KW-1185">Reference proteome</keyword>
<dbReference type="Gene3D" id="3.90.930.1">
    <property type="match status" value="1"/>
</dbReference>
<proteinExistence type="predicted"/>
<dbReference type="RefSeq" id="WP_178734265.1">
    <property type="nucleotide sequence ID" value="NZ_JABUOH010000049.1"/>
</dbReference>